<feature type="compositionally biased region" description="Gly residues" evidence="1">
    <location>
        <begin position="307"/>
        <end position="319"/>
    </location>
</feature>
<keyword evidence="2" id="KW-0732">Signal</keyword>
<sequence>MPSRTPRATTALVLAVALTLAGCAPSDGSSATQATTDGFFDTSRVHEIDLVLTDDALDEALDGYLTDGEKVWVHGDVTIDGTTFEDVGLRLKGNSTLREVTADTPAQDLPWLVRLDKWVEGQELDGVTRLAVRSSTTQTSINELVAMTLLAEADLETSRVAATRVSANGGDASLHAVVEVMDEQWAEATFDGETILYKSDADGDWSNRGTDPTAYTEAFDVEAGEEDWQPVADLMVFLDEATDAELEAELDEHVDVEQLARYLALEDLMDNFDDIDGPGNNSYLAYDVATGVFTVVAWDHNLTFGVQNGGPGGGGGGAPEGMQPPTDGERPEGFPTDMPTDLPEGFPTDMPTDLPDGAGRPGDRGAGGDAAGGGPGGGFGGASNPLAERFHSIASFEALYDQATEDLRADLFTSGTLEDVVDAWTTTLGEGAADLVDADALTEEAAQVAAYADVTNG</sequence>
<dbReference type="AlphaFoldDB" id="A0A7Y9FI62"/>
<feature type="compositionally biased region" description="Gly residues" evidence="1">
    <location>
        <begin position="364"/>
        <end position="381"/>
    </location>
</feature>
<name>A0A7Y9FI62_9CELL</name>
<dbReference type="EMBL" id="BONN01000019">
    <property type="protein sequence ID" value="GIG34545.1"/>
    <property type="molecule type" value="Genomic_DNA"/>
</dbReference>
<feature type="chain" id="PRO_5039467870" evidence="2">
    <location>
        <begin position="27"/>
        <end position="457"/>
    </location>
</feature>
<dbReference type="RefSeq" id="WP_140459717.1">
    <property type="nucleotide sequence ID" value="NZ_BAABFI010000007.1"/>
</dbReference>
<comment type="caution">
    <text evidence="4">The sequence shown here is derived from an EMBL/GenBank/DDBJ whole genome shotgun (WGS) entry which is preliminary data.</text>
</comment>
<proteinExistence type="predicted"/>
<evidence type="ECO:0000313" key="4">
    <source>
        <dbReference type="EMBL" id="NYD87367.1"/>
    </source>
</evidence>
<keyword evidence="6" id="KW-1185">Reference proteome</keyword>
<reference evidence="4 5" key="1">
    <citation type="submission" date="2020-07" db="EMBL/GenBank/DDBJ databases">
        <title>Sequencing the genomes of 1000 actinobacteria strains.</title>
        <authorList>
            <person name="Klenk H.-P."/>
        </authorList>
    </citation>
    <scope>NUCLEOTIDE SEQUENCE [LARGE SCALE GENOMIC DNA]</scope>
    <source>
        <strain evidence="4 5">DSM 24482</strain>
    </source>
</reference>
<feature type="signal peptide" evidence="2">
    <location>
        <begin position="1"/>
        <end position="26"/>
    </location>
</feature>
<dbReference type="Pfam" id="PF08757">
    <property type="entry name" value="CotH"/>
    <property type="match status" value="1"/>
</dbReference>
<feature type="region of interest" description="Disordered" evidence="1">
    <location>
        <begin position="307"/>
        <end position="383"/>
    </location>
</feature>
<dbReference type="PANTHER" id="PTHR40050">
    <property type="entry name" value="INNER SPORE COAT PROTEIN H"/>
    <property type="match status" value="1"/>
</dbReference>
<dbReference type="PROSITE" id="PS51257">
    <property type="entry name" value="PROKAR_LIPOPROTEIN"/>
    <property type="match status" value="1"/>
</dbReference>
<evidence type="ECO:0000256" key="1">
    <source>
        <dbReference type="SAM" id="MobiDB-lite"/>
    </source>
</evidence>
<evidence type="ECO:0000313" key="5">
    <source>
        <dbReference type="Proteomes" id="UP000577956"/>
    </source>
</evidence>
<dbReference type="Proteomes" id="UP000577956">
    <property type="component" value="Unassembled WGS sequence"/>
</dbReference>
<dbReference type="PANTHER" id="PTHR40050:SF1">
    <property type="entry name" value="INNER SPORE COAT PROTEIN H"/>
    <property type="match status" value="1"/>
</dbReference>
<dbReference type="EMBL" id="JACCBK010000001">
    <property type="protein sequence ID" value="NYD87367.1"/>
    <property type="molecule type" value="Genomic_DNA"/>
</dbReference>
<reference evidence="3 6" key="2">
    <citation type="submission" date="2021-01" db="EMBL/GenBank/DDBJ databases">
        <title>Whole genome shotgun sequence of Cellulomonas oligotrophica NBRC 109435.</title>
        <authorList>
            <person name="Komaki H."/>
            <person name="Tamura T."/>
        </authorList>
    </citation>
    <scope>NUCLEOTIDE SEQUENCE [LARGE SCALE GENOMIC DNA]</scope>
    <source>
        <strain evidence="3 6">NBRC 109435</strain>
    </source>
</reference>
<accession>A0A7Y9FI62</accession>
<protein>
    <submittedName>
        <fullName evidence="4">Spore coat protein CotH</fullName>
    </submittedName>
</protein>
<organism evidence="4 5">
    <name type="scientific">Cellulomonas oligotrophica</name>
    <dbReference type="NCBI Taxonomy" id="931536"/>
    <lineage>
        <taxon>Bacteria</taxon>
        <taxon>Bacillati</taxon>
        <taxon>Actinomycetota</taxon>
        <taxon>Actinomycetes</taxon>
        <taxon>Micrococcales</taxon>
        <taxon>Cellulomonadaceae</taxon>
        <taxon>Cellulomonas</taxon>
    </lineage>
</organism>
<evidence type="ECO:0000256" key="2">
    <source>
        <dbReference type="SAM" id="SignalP"/>
    </source>
</evidence>
<keyword evidence="4" id="KW-0167">Capsid protein</keyword>
<dbReference type="Proteomes" id="UP000618382">
    <property type="component" value="Unassembled WGS sequence"/>
</dbReference>
<dbReference type="InterPro" id="IPR014867">
    <property type="entry name" value="Spore_coat_CotH_CotH2/3/7"/>
</dbReference>
<evidence type="ECO:0000313" key="6">
    <source>
        <dbReference type="Proteomes" id="UP000618382"/>
    </source>
</evidence>
<evidence type="ECO:0000313" key="3">
    <source>
        <dbReference type="EMBL" id="GIG34545.1"/>
    </source>
</evidence>
<keyword evidence="4" id="KW-0946">Virion</keyword>
<gene>
    <name evidence="4" type="ORF">BKA21_002916</name>
    <name evidence="3" type="ORF">Col01nite_37040</name>
</gene>